<sequence length="920" mass="103376">MTVTSEAKPAVMRAADAQVDAFVASLRATALAKTSKPLMRSTLYTVDAADGPHPILSWRTQEYAYRQFSQDQDELPTLARGLFTEEFDTPDGKHQRVVVRGYDKFFNVGELAWTQPQAIAAFSRGPYVVSHKENGCIIFVSALTPHELLIASKHAIGSRPNGEQRVSHSEMGRTWLQRHLARSGKTEAELARDLWERNETAVMELCDDAFEEHVLAYTPERTGLHLHGLNANGIEFDTRSMEEVNAFAETYGFLPVRFRTYETLADVEAFAREVGKTGSLDGEPVEGFVVRTTMSDNTDAGKVRPPYKPGQTWFYKIKFDEPYLMYRDWRELTRSMIKEHATWTAQNPLAASMEHASLEDTEAPAEADAEEMDPAVVQAHKDFEAGVISKKELKRVQGRVKRKEQQKSQAKQKADRAAGRVAPTPPTPRSLRKETWLYVQWCFDRLYGNQEKNIAPEPELFAEFNMGHGIIALRERFLAYLATAEGQAALAQVRGHGSDAQDLRLDDRPFEKTLIVPMAVPGCGKTALAVALSRLFGWKHCQSDDVKAKRTGPGFLANVQKALQQSDVVIADRNNHLLKHRDEFVDIVRRVSGPQKDGSKGPRVRIVAMAWRLDGLPHSAIQHVCAARIVDRGDRHQCLRVEDRNAPFQYDTILTRFLKEMQVFRGLTDGEGTVGASDDQFTDAIWMELDESMDDALRRLLSKLCPMLELPMPDDTAIEQALHAGKTYSPATKKALPDMAREDPTKVHPSSYIGVFVHIDVIKYVLQYLSMLPEDVRTSAESLIESMQRNNRVFGRQHVTLVHRSDDDDAAHALWESLYPVSIRNAADRPTYTLHVSALCWNNDVMALEIDSMRSEMLPSVNEDALRQRGRTPHITVGARDASIQAYEARNLFKGGSDVHRAPLDTRDIPGVLGFHSNPK</sequence>
<dbReference type="GO" id="GO:0005634">
    <property type="term" value="C:nucleus"/>
    <property type="evidence" value="ECO:0007669"/>
    <property type="project" value="TreeGrafter"/>
</dbReference>
<dbReference type="EMBL" id="CP119940">
    <property type="protein sequence ID" value="WFD04289.1"/>
    <property type="molecule type" value="Genomic_DNA"/>
</dbReference>
<dbReference type="GO" id="GO:0006388">
    <property type="term" value="P:tRNA splicing, via endonucleolytic cleavage and ligation"/>
    <property type="evidence" value="ECO:0007669"/>
    <property type="project" value="InterPro"/>
</dbReference>
<evidence type="ECO:0000259" key="4">
    <source>
        <dbReference type="Pfam" id="PF09511"/>
    </source>
</evidence>
<gene>
    <name evidence="5" type="primary">trl1</name>
    <name evidence="5" type="ORF">MOBT1_002995</name>
</gene>
<dbReference type="Proteomes" id="UP001214603">
    <property type="component" value="Chromosome 7"/>
</dbReference>
<dbReference type="EC" id="6.5.1.3" evidence="5"/>
<dbReference type="PANTHER" id="PTHR32004">
    <property type="entry name" value="TRNA LIGASE"/>
    <property type="match status" value="1"/>
</dbReference>
<dbReference type="InterPro" id="IPR019039">
    <property type="entry name" value="T4-Rnl1-like_N"/>
</dbReference>
<dbReference type="GO" id="GO:0005524">
    <property type="term" value="F:ATP binding"/>
    <property type="evidence" value="ECO:0007669"/>
    <property type="project" value="InterPro"/>
</dbReference>
<proteinExistence type="predicted"/>
<dbReference type="Pfam" id="PF08303">
    <property type="entry name" value="tRNA_lig_kinase"/>
    <property type="match status" value="1"/>
</dbReference>
<dbReference type="AlphaFoldDB" id="A0AAF0E4H7"/>
<dbReference type="GO" id="GO:0003972">
    <property type="term" value="F:RNA ligase (ATP) activity"/>
    <property type="evidence" value="ECO:0007669"/>
    <property type="project" value="UniProtKB-EC"/>
</dbReference>
<dbReference type="Pfam" id="PF09511">
    <property type="entry name" value="RNA_lig_T4_1"/>
    <property type="match status" value="1"/>
</dbReference>
<evidence type="ECO:0000259" key="2">
    <source>
        <dbReference type="Pfam" id="PF08302"/>
    </source>
</evidence>
<dbReference type="PANTHER" id="PTHR32004:SF1">
    <property type="entry name" value="TRNA LIGASE"/>
    <property type="match status" value="1"/>
</dbReference>
<protein>
    <submittedName>
        <fullName evidence="5">RNA ligase (ATP)</fullName>
        <ecNumber evidence="5">6.5.1.3</ecNumber>
    </submittedName>
</protein>
<feature type="domain" description="tRNA ligase kinase" evidence="3">
    <location>
        <begin position="514"/>
        <end position="664"/>
    </location>
</feature>
<feature type="domain" description="T4 RNA ligase 1-like N-terminal" evidence="4">
    <location>
        <begin position="79"/>
        <end position="324"/>
    </location>
</feature>
<evidence type="ECO:0000256" key="1">
    <source>
        <dbReference type="SAM" id="MobiDB-lite"/>
    </source>
</evidence>
<dbReference type="InterPro" id="IPR027417">
    <property type="entry name" value="P-loop_NTPase"/>
</dbReference>
<keyword evidence="6" id="KW-1185">Reference proteome</keyword>
<feature type="domain" description="tRNA ligase phosphodiesterase" evidence="2">
    <location>
        <begin position="701"/>
        <end position="894"/>
    </location>
</feature>
<feature type="region of interest" description="Disordered" evidence="1">
    <location>
        <begin position="395"/>
        <end position="429"/>
    </location>
</feature>
<dbReference type="Pfam" id="PF08302">
    <property type="entry name" value="tRNA_lig_CPD"/>
    <property type="match status" value="1"/>
</dbReference>
<evidence type="ECO:0000313" key="5">
    <source>
        <dbReference type="EMBL" id="WFD04289.1"/>
    </source>
</evidence>
<evidence type="ECO:0000313" key="6">
    <source>
        <dbReference type="Proteomes" id="UP001214603"/>
    </source>
</evidence>
<dbReference type="InterPro" id="IPR015966">
    <property type="entry name" value="tRNA_lig_kin_fungi"/>
</dbReference>
<name>A0AAF0E4H7_9BASI</name>
<reference evidence="5" key="1">
    <citation type="submission" date="2023-03" db="EMBL/GenBank/DDBJ databases">
        <title>Mating type loci evolution in Malassezia.</title>
        <authorList>
            <person name="Coelho M.A."/>
        </authorList>
    </citation>
    <scope>NUCLEOTIDE SEQUENCE</scope>
    <source>
        <strain evidence="5">CBS 7876</strain>
    </source>
</reference>
<keyword evidence="5" id="KW-0436">Ligase</keyword>
<organism evidence="5 6">
    <name type="scientific">Malassezia obtusa</name>
    <dbReference type="NCBI Taxonomy" id="76774"/>
    <lineage>
        <taxon>Eukaryota</taxon>
        <taxon>Fungi</taxon>
        <taxon>Dikarya</taxon>
        <taxon>Basidiomycota</taxon>
        <taxon>Ustilaginomycotina</taxon>
        <taxon>Malasseziomycetes</taxon>
        <taxon>Malasseziales</taxon>
        <taxon>Malasseziaceae</taxon>
        <taxon>Malassezia</taxon>
    </lineage>
</organism>
<dbReference type="SUPFAM" id="SSF52540">
    <property type="entry name" value="P-loop containing nucleoside triphosphate hydrolases"/>
    <property type="match status" value="1"/>
</dbReference>
<accession>A0AAF0E4H7</accession>
<dbReference type="InterPro" id="IPR015965">
    <property type="entry name" value="tRNA_lig_PDEase"/>
</dbReference>
<evidence type="ECO:0000259" key="3">
    <source>
        <dbReference type="Pfam" id="PF08303"/>
    </source>
</evidence>
<dbReference type="Gene3D" id="3.40.50.300">
    <property type="entry name" value="P-loop containing nucleotide triphosphate hydrolases"/>
    <property type="match status" value="1"/>
</dbReference>